<keyword evidence="3" id="KW-1267">Proteomics identification</keyword>
<dbReference type="EMBL" id="KF455952">
    <property type="status" value="NOT_ANNOTATED_CDS"/>
    <property type="molecule type" value="Genomic_DNA"/>
</dbReference>
<dbReference type="OpenTargets" id="ENSG00000165548"/>
<dbReference type="HGNC" id="HGNC:23787">
    <property type="gene designation" value="TMEM63C"/>
</dbReference>
<dbReference type="Proteomes" id="UP000005640">
    <property type="component" value="Chromosome 14"/>
</dbReference>
<reference evidence="1" key="4">
    <citation type="submission" date="2025-08" db="UniProtKB">
        <authorList>
            <consortium name="Ensembl"/>
        </authorList>
    </citation>
    <scope>IDENTIFICATION</scope>
</reference>
<dbReference type="EMBL" id="AC007375">
    <property type="status" value="NOT_ANNOTATED_CDS"/>
    <property type="molecule type" value="Genomic_DNA"/>
</dbReference>
<keyword evidence="2" id="KW-1185">Reference proteome</keyword>
<reference evidence="1 2" key="2">
    <citation type="journal article" date="2003" name="Nature">
        <title>The DNA sequence and analysis of human chromosome 14.</title>
        <authorList>
            <person name="Heilig R."/>
            <person name="Eckenberg R."/>
            <person name="Petit J.L."/>
            <person name="Fonknechten N."/>
            <person name="Da Silva C."/>
            <person name="Cattolico L."/>
            <person name="Levy M."/>
            <person name="Barbe V."/>
            <person name="de Berardinis V."/>
            <person name="Ureta-Vidal A."/>
            <person name="Pelletier E."/>
            <person name="Vico V."/>
            <person name="Anthouard V."/>
            <person name="Rowen L."/>
            <person name="Madan A."/>
            <person name="Qin S."/>
            <person name="Sun H."/>
            <person name="Du H."/>
            <person name="Pepin K."/>
            <person name="Artiguenave F."/>
            <person name="Robert C."/>
            <person name="Cruaud C."/>
            <person name="Bruls T."/>
            <person name="Jaillon O."/>
            <person name="Friedlander L."/>
            <person name="Samson G."/>
            <person name="Brottier P."/>
            <person name="Cure S."/>
            <person name="Segurens B."/>
            <person name="Aniere F."/>
            <person name="Samain S."/>
            <person name="Crespeau H."/>
            <person name="Abbasi N."/>
            <person name="Aiach N."/>
            <person name="Boscus D."/>
            <person name="Dickhoff R."/>
            <person name="Dors M."/>
            <person name="Dubois I."/>
            <person name="Friedman C."/>
            <person name="Gouyvenoux M."/>
            <person name="James R."/>
            <person name="Madan A."/>
            <person name="Mairey-Estrada B."/>
            <person name="Mangenot S."/>
            <person name="Martins N."/>
            <person name="Menard M."/>
            <person name="Oztas S."/>
            <person name="Ratcliffe A."/>
            <person name="Shaffer T."/>
            <person name="Trask B."/>
            <person name="Vacherie B."/>
            <person name="Bellemere C."/>
            <person name="Belser C."/>
            <person name="Besnard-Gonnet M."/>
            <person name="Bartol-Mavel D."/>
            <person name="Boutard M."/>
            <person name="Briez-Silla S."/>
            <person name="Combette S."/>
            <person name="Dufosse-Laurent V."/>
            <person name="Ferron C."/>
            <person name="Lechaplais C."/>
            <person name="Louesse C."/>
            <person name="Muselet D."/>
            <person name="Magdelenat G."/>
            <person name="Pateau E."/>
            <person name="Petit E."/>
            <person name="Sirvain-Trukniewicz P."/>
            <person name="Trybou A."/>
            <person name="Vega-Czarny N."/>
            <person name="Bataille E."/>
            <person name="Bluet E."/>
            <person name="Bordelais I."/>
            <person name="Dubois M."/>
            <person name="Dumont C."/>
            <person name="Guerin T."/>
            <person name="Haffray S."/>
            <person name="Hammadi R."/>
            <person name="Muanga J."/>
            <person name="Pellouin V."/>
            <person name="Robert D."/>
            <person name="Wunderle E."/>
            <person name="Gauguet G."/>
            <person name="Roy A."/>
            <person name="Sainte-Marthe L."/>
            <person name="Verdier J."/>
            <person name="Verdier-Discala C."/>
            <person name="Hillier L."/>
            <person name="Fulton L."/>
            <person name="McPherson J."/>
            <person name="Matsuda F."/>
            <person name="Wilson R."/>
            <person name="Scarpelli C."/>
            <person name="Gyapay G."/>
            <person name="Wincker P."/>
            <person name="Saurin W."/>
            <person name="Quetier F."/>
            <person name="Waterston R."/>
            <person name="Hood L."/>
            <person name="Weissenbach J."/>
        </authorList>
    </citation>
    <scope>NUCLEOTIDE SEQUENCE [LARGE SCALE GENOMIC DNA]</scope>
</reference>
<dbReference type="EMBL" id="AC007686">
    <property type="status" value="NOT_ANNOTATED_CDS"/>
    <property type="molecule type" value="Genomic_DNA"/>
</dbReference>
<dbReference type="OrthoDB" id="1689567at2759"/>
<feature type="non-terminal residue" evidence="1">
    <location>
        <position position="51"/>
    </location>
</feature>
<evidence type="ECO:0007829" key="3">
    <source>
        <dbReference type="PeptideAtlas" id="G3V3S4"/>
    </source>
</evidence>
<dbReference type="OMA" id="HCHHEER"/>
<dbReference type="Antibodypedia" id="25977">
    <property type="antibodies" value="24 antibodies from 13 providers"/>
</dbReference>
<accession>G3V3S4</accession>
<dbReference type="GeneTree" id="ENSGT00940000159072"/>
<dbReference type="Bgee" id="ENSG00000165548">
    <property type="expression patterns" value="Expressed in cerebellar cortex and 146 other cell types or tissues"/>
</dbReference>
<dbReference type="MassIVE" id="G3V3S4"/>
<evidence type="ECO:0000313" key="2">
    <source>
        <dbReference type="Proteomes" id="UP000005640"/>
    </source>
</evidence>
<evidence type="ECO:0000313" key="1">
    <source>
        <dbReference type="Ensembl" id="ENSP00000451398.1"/>
    </source>
</evidence>
<organism evidence="1 2">
    <name type="scientific">Homo sapiens</name>
    <name type="common">Human</name>
    <dbReference type="NCBI Taxonomy" id="9606"/>
    <lineage>
        <taxon>Eukaryota</taxon>
        <taxon>Metazoa</taxon>
        <taxon>Chordata</taxon>
        <taxon>Craniata</taxon>
        <taxon>Vertebrata</taxon>
        <taxon>Euteleostomi</taxon>
        <taxon>Mammalia</taxon>
        <taxon>Eutheria</taxon>
        <taxon>Euarchontoglires</taxon>
        <taxon>Primates</taxon>
        <taxon>Haplorrhini</taxon>
        <taxon>Catarrhini</taxon>
        <taxon>Hominidae</taxon>
        <taxon>Homo</taxon>
    </lineage>
</organism>
<name>G3V3S4_HUMAN</name>
<dbReference type="ChiTaRS" id="TMEM63C">
    <property type="organism name" value="human"/>
</dbReference>
<dbReference type="UCSC" id="uc059dse.1">
    <property type="organism name" value="human"/>
</dbReference>
<dbReference type="SMR" id="G3V3S4"/>
<reference evidence="1 2" key="3">
    <citation type="journal article" date="2004" name="Nature">
        <title>Finishing the euchromatic sequence of the human genome.</title>
        <authorList>
            <consortium name="International Human Genome Sequencing Consortium"/>
        </authorList>
    </citation>
    <scope>NUCLEOTIDE SEQUENCE [LARGE SCALE GENOMIC DNA]</scope>
</reference>
<gene>
    <name evidence="1" type="primary">TMEM63C</name>
</gene>
<dbReference type="Ensembl" id="ENST00000555338.5">
    <property type="protein sequence ID" value="ENSP00000451398.1"/>
    <property type="gene ID" value="ENSG00000165548.12"/>
</dbReference>
<proteinExistence type="evidence at protein level"/>
<dbReference type="HOGENOM" id="CLU_215598_0_0_1"/>
<sequence>MSASPDDLSTGGRLQNMTVDECFQSRNTVLQGQPFGGVPTVLCLNIALWVL</sequence>
<protein>
    <submittedName>
        <fullName evidence="1">Transmembrane protein 63C</fullName>
    </submittedName>
</protein>
<dbReference type="AlphaFoldDB" id="G3V3S4"/>
<reference evidence="1 2" key="1">
    <citation type="journal article" date="2001" name="Nature">
        <title>Initial sequencing and analysis of the human genome.</title>
        <authorList>
            <consortium name="International Human Genome Sequencing Consortium"/>
            <person name="Lander E.S."/>
            <person name="Linton L.M."/>
            <person name="Birren B."/>
            <person name="Nusbaum C."/>
            <person name="Zody M.C."/>
            <person name="Baldwin J."/>
            <person name="Devon K."/>
            <person name="Dewar K."/>
            <person name="Doyle M."/>
            <person name="FitzHugh W."/>
            <person name="Funke R."/>
            <person name="Gage D."/>
            <person name="Harris K."/>
            <person name="Heaford A."/>
            <person name="Howland J."/>
            <person name="Kann L."/>
            <person name="Lehoczky J."/>
            <person name="LeVine R."/>
            <person name="McEwan P."/>
            <person name="McKernan K."/>
            <person name="Meldrim J."/>
            <person name="Mesirov J.P."/>
            <person name="Miranda C."/>
            <person name="Morris W."/>
            <person name="Naylor J."/>
            <person name="Raymond C."/>
            <person name="Rosetti M."/>
            <person name="Santos R."/>
            <person name="Sheridan A."/>
            <person name="Sougnez C."/>
            <person name="Stange-Thomann N."/>
            <person name="Stojanovic N."/>
            <person name="Subramanian A."/>
            <person name="Wyman D."/>
            <person name="Rogers J."/>
            <person name="Sulston J."/>
            <person name="Ainscough R."/>
            <person name="Beck S."/>
            <person name="Bentley D."/>
            <person name="Burton J."/>
            <person name="Clee C."/>
            <person name="Carter N."/>
            <person name="Coulson A."/>
            <person name="Deadman R."/>
            <person name="Deloukas P."/>
            <person name="Dunham A."/>
            <person name="Dunham I."/>
            <person name="Durbin R."/>
            <person name="French L."/>
            <person name="Grafham D."/>
            <person name="Gregory S."/>
            <person name="Hubbard T."/>
            <person name="Humphray S."/>
            <person name="Hunt A."/>
            <person name="Jones M."/>
            <person name="Lloyd C."/>
            <person name="McMurray A."/>
            <person name="Matthews L."/>
            <person name="Mercer S."/>
            <person name="Milne S."/>
            <person name="Mullikin J.C."/>
            <person name="Mungall A."/>
            <person name="Plumb R."/>
            <person name="Ross M."/>
            <person name="Shownkeen R."/>
            <person name="Sims S."/>
            <person name="Waterston R.H."/>
            <person name="Wilson R.K."/>
            <person name="Hillier L.W."/>
            <person name="McPherson J.D."/>
            <person name="Marra M.A."/>
            <person name="Mardis E.R."/>
            <person name="Fulton L.A."/>
            <person name="Chinwalla A.T."/>
            <person name="Pepin K.H."/>
            <person name="Gish W.R."/>
            <person name="Chissoe S.L."/>
            <person name="Wendl M.C."/>
            <person name="Delehaunty K.D."/>
            <person name="Miner T.L."/>
            <person name="Delehaunty A."/>
            <person name="Kramer J.B."/>
            <person name="Cook L.L."/>
            <person name="Fulton R.S."/>
            <person name="Johnson D.L."/>
            <person name="Minx P.J."/>
            <person name="Clifton S.W."/>
            <person name="Hawkins T."/>
            <person name="Branscomb E."/>
            <person name="Predki P."/>
            <person name="Richardson P."/>
            <person name="Wenning S."/>
            <person name="Slezak T."/>
            <person name="Doggett N."/>
            <person name="Cheng J.F."/>
            <person name="Olsen A."/>
            <person name="Lucas S."/>
            <person name="Elkin C."/>
            <person name="Uberbacher E."/>
            <person name="Frazier M."/>
            <person name="Gibbs R.A."/>
            <person name="Muzny D.M."/>
            <person name="Scherer S.E."/>
            <person name="Bouck J.B."/>
            <person name="Sodergren E.J."/>
            <person name="Worley K.C."/>
            <person name="Rives C.M."/>
            <person name="Gorrell J.H."/>
            <person name="Metzker M.L."/>
            <person name="Naylor S.L."/>
            <person name="Kucherlapati R.S."/>
            <person name="Nelson D.L."/>
            <person name="Weinstock G.M."/>
            <person name="Sakaki Y."/>
            <person name="Fujiyama A."/>
            <person name="Hattori M."/>
            <person name="Yada T."/>
            <person name="Toyoda A."/>
            <person name="Itoh T."/>
            <person name="Kawagoe C."/>
            <person name="Watanabe H."/>
            <person name="Totoki Y."/>
            <person name="Taylor T."/>
            <person name="Weissenbach J."/>
            <person name="Heilig R."/>
            <person name="Saurin W."/>
            <person name="Artiguenave F."/>
            <person name="Brottier P."/>
            <person name="Bruls T."/>
            <person name="Pelletier E."/>
            <person name="Robert C."/>
            <person name="Wincker P."/>
            <person name="Smith D.R."/>
            <person name="Doucette-Stamm L."/>
            <person name="Rubenfield M."/>
            <person name="Weinstock K."/>
            <person name="Lee H.M."/>
            <person name="Dubois J."/>
            <person name="Rosenthal A."/>
            <person name="Platzer M."/>
            <person name="Nyakatura G."/>
            <person name="Taudien S."/>
            <person name="Rump A."/>
            <person name="Yang H."/>
            <person name="Yu J."/>
            <person name="Wang J."/>
            <person name="Huang G."/>
            <person name="Gu J."/>
            <person name="Hood L."/>
            <person name="Rowen L."/>
            <person name="Madan A."/>
            <person name="Qin S."/>
            <person name="Davis R.W."/>
            <person name="Federspiel N.A."/>
            <person name="Abola A.P."/>
            <person name="Proctor M.J."/>
            <person name="Myers R.M."/>
            <person name="Schmutz J."/>
            <person name="Dickson M."/>
            <person name="Grimwood J."/>
            <person name="Cox D.R."/>
            <person name="Olson M.V."/>
            <person name="Kaul R."/>
            <person name="Raymond C."/>
            <person name="Shimizu N."/>
            <person name="Kawasaki K."/>
            <person name="Minoshima S."/>
            <person name="Evans G.A."/>
            <person name="Athanasiou M."/>
            <person name="Schultz R."/>
            <person name="Roe B.A."/>
            <person name="Chen F."/>
            <person name="Pan H."/>
            <person name="Ramser J."/>
            <person name="Lehrach H."/>
            <person name="Reinhardt R."/>
            <person name="McCombie W.R."/>
            <person name="de la Bastide M."/>
            <person name="Dedhia N."/>
            <person name="Blocker H."/>
            <person name="Hornischer K."/>
            <person name="Nordsiek G."/>
            <person name="Agarwala R."/>
            <person name="Aravind L."/>
            <person name="Bailey J.A."/>
            <person name="Bateman A."/>
            <person name="Batzoglou S."/>
            <person name="Birney E."/>
            <person name="Bork P."/>
            <person name="Brown D.G."/>
            <person name="Burge C.B."/>
            <person name="Cerutti L."/>
            <person name="Chen H.C."/>
            <person name="Church D."/>
            <person name="Clamp M."/>
            <person name="Copley R.R."/>
            <person name="Doerks T."/>
            <person name="Eddy S.R."/>
            <person name="Eichler E.E."/>
            <person name="Furey T.S."/>
            <person name="Galagan J."/>
            <person name="Gilbert J.G."/>
            <person name="Harmon C."/>
            <person name="Hayashizaki Y."/>
            <person name="Haussler D."/>
            <person name="Hermjakob H."/>
            <person name="Hokamp K."/>
            <person name="Jang W."/>
            <person name="Johnson L.S."/>
            <person name="Jones T.A."/>
            <person name="Kasif S."/>
            <person name="Kaspryzk A."/>
            <person name="Kennedy S."/>
            <person name="Kent W.J."/>
            <person name="Kitts P."/>
            <person name="Koonin E.V."/>
            <person name="Korf I."/>
            <person name="Kulp D."/>
            <person name="Lancet D."/>
            <person name="Lowe T.M."/>
            <person name="McLysaght A."/>
            <person name="Mikkelsen T."/>
            <person name="Moran J.V."/>
            <person name="Mulder N."/>
            <person name="Pollara V.J."/>
            <person name="Ponting C.P."/>
            <person name="Schuler G."/>
            <person name="Schultz J."/>
            <person name="Slater G."/>
            <person name="Smit A.F."/>
            <person name="Stupka E."/>
            <person name="Szustakowski J."/>
            <person name="Thierry-Mieg D."/>
            <person name="Thierry-Mieg J."/>
            <person name="Wagner L."/>
            <person name="Wallis J."/>
            <person name="Wheeler R."/>
            <person name="Williams A."/>
            <person name="Wolf Y.I."/>
            <person name="Wolfe K.H."/>
            <person name="Yang S.P."/>
            <person name="Yeh R.F."/>
            <person name="Collins F."/>
            <person name="Guyer M.S."/>
            <person name="Peterson J."/>
            <person name="Felsenfeld A."/>
            <person name="Wetterstrand K.A."/>
            <person name="Patrinos A."/>
            <person name="Morgan M.J."/>
            <person name="de Jong P."/>
            <person name="Catanese J.J."/>
            <person name="Osoegawa K."/>
            <person name="Shizuya H."/>
            <person name="Choi S."/>
            <person name="Chen Y.J."/>
        </authorList>
    </citation>
    <scope>NUCLEOTIDE SEQUENCE [LARGE SCALE GENOMIC DNA]</scope>
</reference>
<dbReference type="Ensembl" id="ENST00000555338.5">
    <property type="protein sequence ID" value="ENSP00000451398.1"/>
    <property type="gene ID" value="ENSG00000165548.11"/>
</dbReference>
<dbReference type="VEuPathDB" id="HostDB:ENSG00000165548"/>
<reference evidence="1" key="5">
    <citation type="submission" date="2025-09" db="UniProtKB">
        <authorList>
            <consortium name="Ensembl"/>
        </authorList>
    </citation>
    <scope>IDENTIFICATION</scope>
</reference>
<dbReference type="ExpressionAtlas" id="G3V3S4">
    <property type="expression patterns" value="baseline and differential"/>
</dbReference>